<feature type="transmembrane region" description="Helical" evidence="1">
    <location>
        <begin position="29"/>
        <end position="48"/>
    </location>
</feature>
<keyword evidence="1" id="KW-1133">Transmembrane helix</keyword>
<reference evidence="2 3" key="1">
    <citation type="submission" date="2021-03" db="EMBL/GenBank/DDBJ databases">
        <title>Genomic Encyclopedia of Type Strains, Phase IV (KMG-IV): sequencing the most valuable type-strain genomes for metagenomic binning, comparative biology and taxonomic classification.</title>
        <authorList>
            <person name="Goeker M."/>
        </authorList>
    </citation>
    <scope>NUCLEOTIDE SEQUENCE [LARGE SCALE GENOMIC DNA]</scope>
    <source>
        <strain evidence="2 3">DSM 26427</strain>
    </source>
</reference>
<comment type="caution">
    <text evidence="2">The sequence shown here is derived from an EMBL/GenBank/DDBJ whole genome shotgun (WGS) entry which is preliminary data.</text>
</comment>
<dbReference type="EMBL" id="JAGGJV010000001">
    <property type="protein sequence ID" value="MBP1856759.1"/>
    <property type="molecule type" value="Genomic_DNA"/>
</dbReference>
<dbReference type="Proteomes" id="UP000823786">
    <property type="component" value="Unassembled WGS sequence"/>
</dbReference>
<evidence type="ECO:0000256" key="1">
    <source>
        <dbReference type="SAM" id="Phobius"/>
    </source>
</evidence>
<protein>
    <submittedName>
        <fullName evidence="2">Uncharacterized protein</fullName>
    </submittedName>
</protein>
<name>A0ABS4EFN7_9HYPH</name>
<evidence type="ECO:0000313" key="3">
    <source>
        <dbReference type="Proteomes" id="UP000823786"/>
    </source>
</evidence>
<proteinExistence type="predicted"/>
<keyword evidence="1" id="KW-0812">Transmembrane</keyword>
<gene>
    <name evidence="2" type="ORF">J2Z75_000239</name>
</gene>
<dbReference type="RefSeq" id="WP_209846515.1">
    <property type="nucleotide sequence ID" value="NZ_JAGGJV010000001.1"/>
</dbReference>
<keyword evidence="3" id="KW-1185">Reference proteome</keyword>
<evidence type="ECO:0000313" key="2">
    <source>
        <dbReference type="EMBL" id="MBP1856759.1"/>
    </source>
</evidence>
<accession>A0ABS4EFN7</accession>
<sequence length="49" mass="5508">MTVPPIQAAAPLRPEAMQSDYRHFMMRELLIWLVGVPVPIAAIIGFFVL</sequence>
<keyword evidence="1" id="KW-0472">Membrane</keyword>
<organism evidence="2 3">
    <name type="scientific">Rhizobium herbae</name>
    <dbReference type="NCBI Taxonomy" id="508661"/>
    <lineage>
        <taxon>Bacteria</taxon>
        <taxon>Pseudomonadati</taxon>
        <taxon>Pseudomonadota</taxon>
        <taxon>Alphaproteobacteria</taxon>
        <taxon>Hyphomicrobiales</taxon>
        <taxon>Rhizobiaceae</taxon>
        <taxon>Rhizobium/Agrobacterium group</taxon>
        <taxon>Rhizobium</taxon>
    </lineage>
</organism>